<dbReference type="PANTHER" id="PTHR30619:SF1">
    <property type="entry name" value="RECOMBINATION PROTEIN 2"/>
    <property type="match status" value="1"/>
</dbReference>
<evidence type="ECO:0000256" key="1">
    <source>
        <dbReference type="SAM" id="Phobius"/>
    </source>
</evidence>
<dbReference type="SUPFAM" id="SSF56281">
    <property type="entry name" value="Metallo-hydrolase/oxidoreductase"/>
    <property type="match status" value="1"/>
</dbReference>
<feature type="domain" description="Metallo-beta-lactamase" evidence="2">
    <location>
        <begin position="54"/>
        <end position="250"/>
    </location>
</feature>
<sequence length="296" mass="33349">MVPLPNVSKEIKDRLVFGLLFSTIAIIFWALSWQVSGVLSGEAELKINFYDVGQGDAILIQKGDLQILIDGGPDEEILNALGRDLPPWDRTIELMILTHPHADHLAGLNPVIERYKVEKFLYYPSVYDTQGYKKFLDVMEKEHLADGSIILQASAGGDLWVGEVHLQILWPTDNYHSKNVNNESVVALLSYEDFEVLLLGEVEQEAQANFLSSIKEVELIKISHHGSWNGTYEPLLRLARPQLAVIPVGVRNTYGHPHQSTLNLLERLGISILRTDISGTIRVQSDGKSFWYHTER</sequence>
<protein>
    <recommendedName>
        <fullName evidence="2">Metallo-beta-lactamase domain-containing protein</fullName>
    </recommendedName>
</protein>
<reference evidence="3 4" key="1">
    <citation type="journal article" date="2016" name="Nat. Commun.">
        <title>Thousands of microbial genomes shed light on interconnected biogeochemical processes in an aquifer system.</title>
        <authorList>
            <person name="Anantharaman K."/>
            <person name="Brown C.T."/>
            <person name="Hug L.A."/>
            <person name="Sharon I."/>
            <person name="Castelle C.J."/>
            <person name="Probst A.J."/>
            <person name="Thomas B.C."/>
            <person name="Singh A."/>
            <person name="Wilkins M.J."/>
            <person name="Karaoz U."/>
            <person name="Brodie E.L."/>
            <person name="Williams K.H."/>
            <person name="Hubbard S.S."/>
            <person name="Banfield J.F."/>
        </authorList>
    </citation>
    <scope>NUCLEOTIDE SEQUENCE [LARGE SCALE GENOMIC DNA]</scope>
</reference>
<comment type="caution">
    <text evidence="3">The sequence shown here is derived from an EMBL/GenBank/DDBJ whole genome shotgun (WGS) entry which is preliminary data.</text>
</comment>
<dbReference type="SMART" id="SM00849">
    <property type="entry name" value="Lactamase_B"/>
    <property type="match status" value="1"/>
</dbReference>
<proteinExistence type="predicted"/>
<organism evidence="3 4">
    <name type="scientific">candidate division WWE3 bacterium RIFCSPHIGHO2_01_FULL_48_15</name>
    <dbReference type="NCBI Taxonomy" id="1802619"/>
    <lineage>
        <taxon>Bacteria</taxon>
        <taxon>Katanobacteria</taxon>
    </lineage>
</organism>
<dbReference type="InterPro" id="IPR035681">
    <property type="entry name" value="ComA-like_MBL"/>
</dbReference>
<dbReference type="InterPro" id="IPR001279">
    <property type="entry name" value="Metallo-B-lactamas"/>
</dbReference>
<evidence type="ECO:0000313" key="4">
    <source>
        <dbReference type="Proteomes" id="UP000179005"/>
    </source>
</evidence>
<dbReference type="Pfam" id="PF00753">
    <property type="entry name" value="Lactamase_B"/>
    <property type="match status" value="1"/>
</dbReference>
<dbReference type="InterPro" id="IPR036866">
    <property type="entry name" value="RibonucZ/Hydroxyglut_hydro"/>
</dbReference>
<evidence type="ECO:0000259" key="2">
    <source>
        <dbReference type="SMART" id="SM00849"/>
    </source>
</evidence>
<accession>A0A1F4VDU9</accession>
<dbReference type="AlphaFoldDB" id="A0A1F4VDU9"/>
<dbReference type="Proteomes" id="UP000179005">
    <property type="component" value="Unassembled WGS sequence"/>
</dbReference>
<dbReference type="Gene3D" id="3.60.15.10">
    <property type="entry name" value="Ribonuclease Z/Hydroxyacylglutathione hydrolase-like"/>
    <property type="match status" value="1"/>
</dbReference>
<keyword evidence="1" id="KW-0812">Transmembrane</keyword>
<dbReference type="CDD" id="cd07731">
    <property type="entry name" value="ComA-like_MBL-fold"/>
    <property type="match status" value="1"/>
</dbReference>
<gene>
    <name evidence="3" type="ORF">A2797_02865</name>
</gene>
<keyword evidence="1" id="KW-0472">Membrane</keyword>
<keyword evidence="1" id="KW-1133">Transmembrane helix</keyword>
<feature type="transmembrane region" description="Helical" evidence="1">
    <location>
        <begin position="15"/>
        <end position="33"/>
    </location>
</feature>
<dbReference type="PANTHER" id="PTHR30619">
    <property type="entry name" value="DNA INTERNALIZATION/COMPETENCE PROTEIN COMEC/REC2"/>
    <property type="match status" value="1"/>
</dbReference>
<evidence type="ECO:0000313" key="3">
    <source>
        <dbReference type="EMBL" id="OGC55315.1"/>
    </source>
</evidence>
<dbReference type="STRING" id="1802619.A2797_02865"/>
<dbReference type="InterPro" id="IPR052159">
    <property type="entry name" value="Competence_DNA_uptake"/>
</dbReference>
<dbReference type="EMBL" id="MEVC01000010">
    <property type="protein sequence ID" value="OGC55315.1"/>
    <property type="molecule type" value="Genomic_DNA"/>
</dbReference>
<name>A0A1F4VDU9_UNCKA</name>